<evidence type="ECO:0000313" key="9">
    <source>
        <dbReference type="Proteomes" id="UP001157353"/>
    </source>
</evidence>
<dbReference type="PANTHER" id="PTHR30288:SF0">
    <property type="entry name" value="FLAGELLAR HOOK-ASSOCIATED PROTEIN 2"/>
    <property type="match status" value="1"/>
</dbReference>
<dbReference type="InterPro" id="IPR003481">
    <property type="entry name" value="FliD_N"/>
</dbReference>
<feature type="domain" description="Flagellar hook-associated protein 2 C-terminal" evidence="7">
    <location>
        <begin position="589"/>
        <end position="671"/>
    </location>
</feature>
<dbReference type="PANTHER" id="PTHR30288">
    <property type="entry name" value="FLAGELLAR CAP/ASSEMBLY PROTEIN FLID"/>
    <property type="match status" value="1"/>
</dbReference>
<protein>
    <recommendedName>
        <fullName evidence="5">Flagellar hook-associated protein 2</fullName>
        <shortName evidence="5">HAP2</shortName>
    </recommendedName>
    <alternativeName>
        <fullName evidence="5">Flagellar cap protein</fullName>
    </alternativeName>
</protein>
<dbReference type="Pfam" id="PF07195">
    <property type="entry name" value="FliD_C"/>
    <property type="match status" value="2"/>
</dbReference>
<evidence type="ECO:0000256" key="4">
    <source>
        <dbReference type="ARBA" id="ARBA00023143"/>
    </source>
</evidence>
<feature type="domain" description="Flagellar hook-associated protein 2 C-terminal" evidence="7">
    <location>
        <begin position="242"/>
        <end position="432"/>
    </location>
</feature>
<dbReference type="InterPro" id="IPR010809">
    <property type="entry name" value="FliD_C"/>
</dbReference>
<evidence type="ECO:0000259" key="6">
    <source>
        <dbReference type="Pfam" id="PF02465"/>
    </source>
</evidence>
<dbReference type="InterPro" id="IPR040026">
    <property type="entry name" value="FliD"/>
</dbReference>
<gene>
    <name evidence="8" type="ORF">GCM10007916_04840</name>
</gene>
<dbReference type="RefSeq" id="WP_284202535.1">
    <property type="nucleotide sequence ID" value="NZ_BSPQ01000001.1"/>
</dbReference>
<evidence type="ECO:0000256" key="2">
    <source>
        <dbReference type="ARBA" id="ARBA00011255"/>
    </source>
</evidence>
<keyword evidence="5" id="KW-0964">Secreted</keyword>
<evidence type="ECO:0000313" key="8">
    <source>
        <dbReference type="EMBL" id="GLS89417.1"/>
    </source>
</evidence>
<proteinExistence type="inferred from homology"/>
<comment type="subunit">
    <text evidence="2 5">Homopentamer.</text>
</comment>
<dbReference type="Pfam" id="PF02465">
    <property type="entry name" value="FliD_N"/>
    <property type="match status" value="1"/>
</dbReference>
<dbReference type="Proteomes" id="UP001157353">
    <property type="component" value="Unassembled WGS sequence"/>
</dbReference>
<keyword evidence="4 5" id="KW-0975">Bacterial flagellum</keyword>
<accession>A0ABQ6DW98</accession>
<evidence type="ECO:0000259" key="7">
    <source>
        <dbReference type="Pfam" id="PF07195"/>
    </source>
</evidence>
<feature type="domain" description="Flagellar hook-associated protein 2 N-terminal" evidence="6">
    <location>
        <begin position="11"/>
        <end position="108"/>
    </location>
</feature>
<comment type="subcellular location">
    <subcellularLocation>
        <location evidence="5">Secreted</location>
    </subcellularLocation>
    <subcellularLocation>
        <location evidence="5">Bacterial flagellum</location>
    </subcellularLocation>
</comment>
<reference evidence="9" key="1">
    <citation type="journal article" date="2019" name="Int. J. Syst. Evol. Microbiol.">
        <title>The Global Catalogue of Microorganisms (GCM) 10K type strain sequencing project: providing services to taxonomists for standard genome sequencing and annotation.</title>
        <authorList>
            <consortium name="The Broad Institute Genomics Platform"/>
            <consortium name="The Broad Institute Genome Sequencing Center for Infectious Disease"/>
            <person name="Wu L."/>
            <person name="Ma J."/>
        </authorList>
    </citation>
    <scope>NUCLEOTIDE SEQUENCE [LARGE SCALE GENOMIC DNA]</scope>
    <source>
        <strain evidence="9">NBRC 103166</strain>
    </source>
</reference>
<keyword evidence="3" id="KW-0175">Coiled coil</keyword>
<dbReference type="EMBL" id="BSPQ01000001">
    <property type="protein sequence ID" value="GLS89417.1"/>
    <property type="molecule type" value="Genomic_DNA"/>
</dbReference>
<evidence type="ECO:0000256" key="5">
    <source>
        <dbReference type="RuleBase" id="RU362066"/>
    </source>
</evidence>
<organism evidence="8 9">
    <name type="scientific">Psychromonas marina</name>
    <dbReference type="NCBI Taxonomy" id="88364"/>
    <lineage>
        <taxon>Bacteria</taxon>
        <taxon>Pseudomonadati</taxon>
        <taxon>Pseudomonadota</taxon>
        <taxon>Gammaproteobacteria</taxon>
        <taxon>Alteromonadales</taxon>
        <taxon>Psychromonadaceae</taxon>
        <taxon>Psychromonas</taxon>
    </lineage>
</organism>
<comment type="function">
    <text evidence="5">Required for morphogenesis and for the elongation of the flagellar filament by facilitating polymerization of the flagellin monomers at the tip of growing filament. Forms a capping structure, which prevents flagellin subunits (transported through the central channel of the flagellum) from leaking out without polymerization at the distal end.</text>
</comment>
<comment type="caution">
    <text evidence="8">The sequence shown here is derived from an EMBL/GenBank/DDBJ whole genome shotgun (WGS) entry which is preliminary data.</text>
</comment>
<evidence type="ECO:0000256" key="3">
    <source>
        <dbReference type="ARBA" id="ARBA00023054"/>
    </source>
</evidence>
<comment type="similarity">
    <text evidence="1 5">Belongs to the FliD family.</text>
</comment>
<evidence type="ECO:0000256" key="1">
    <source>
        <dbReference type="ARBA" id="ARBA00009764"/>
    </source>
</evidence>
<keyword evidence="9" id="KW-1185">Reference proteome</keyword>
<sequence length="690" mass="73732">MSSITSTGMGSGLDINGIVTAMVNAEKDPATAKIMKASADATAQISAYGMLNSELSEFKSSYSDLGYNSTFSAANASTSDDEILDATLGIGAATGTWEFEVKQRAQAHTLITSAADNIEDVNEPIGTGVISFRFGSYSDVDGSFSVDPNKPVESLTIDSSNNSLTLMRDTINDKENNYSVSASIINDGTNYRLVLTSKETGETSAIEMTVADEDGGLVDDGVGLSRFTYSETNKSLQQTAAAQDALIDMNGIDISSSSNEVTNVIEGVTLNLYGETEVGKKVTLRINQDTTKVQEQIEAFVENYNSTISKMNELTAAGGTGSDGGILNGDSTVRSIREQMRSVLNTQVSHIEGSVRSFSDLGMLTERDGTLTLDAAKFAEVLKSDMPSVAEFFTASGGSTDPQISFDSNNSLTKPGSYPVEVTQLATQGTLTGADISGLTFPFTINDDNDSFTMRVDGYLSGDINLRQKSYASIEDLATEMQSQINSDSNFVENKIKVSVVNDLGSLTVNSNRYGERSTVAFTQVDSDFLSDLGFDVSGGVNGINAAGTIDGKPAYADGQYLLSEEGDSTGMKLLIEGGALGPRGEVTYAEGLTKIMNNVLDGIIDLNISDSIGDVESSDGMIDSKVDSLYKKIWSEEDKLETLNYRMDKLEARLFKSFNAMDMAVSNLNSTREYLKSTLDALPGYTRDN</sequence>
<name>A0ABQ6DW98_9GAMM</name>